<keyword evidence="4" id="KW-0808">Transferase</keyword>
<dbReference type="PANTHER" id="PTHR11214:SF333">
    <property type="entry name" value="GLYCOSYLTRANSFERASE FAMILY 31 PROTEIN"/>
    <property type="match status" value="1"/>
</dbReference>
<keyword evidence="5 10" id="KW-0812">Transmembrane</keyword>
<dbReference type="GO" id="GO:0016758">
    <property type="term" value="F:hexosyltransferase activity"/>
    <property type="evidence" value="ECO:0007669"/>
    <property type="project" value="InterPro"/>
</dbReference>
<feature type="transmembrane region" description="Helical" evidence="10">
    <location>
        <begin position="26"/>
        <end position="50"/>
    </location>
</feature>
<reference evidence="11 12" key="1">
    <citation type="journal article" date="2018" name="Mol. Biol. Evol.">
        <title>Broad Genomic Sampling Reveals a Smut Pathogenic Ancestry of the Fungal Clade Ustilaginomycotina.</title>
        <authorList>
            <person name="Kijpornyongpan T."/>
            <person name="Mondo S.J."/>
            <person name="Barry K."/>
            <person name="Sandor L."/>
            <person name="Lee J."/>
            <person name="Lipzen A."/>
            <person name="Pangilinan J."/>
            <person name="LaButti K."/>
            <person name="Hainaut M."/>
            <person name="Henrissat B."/>
            <person name="Grigoriev I.V."/>
            <person name="Spatafora J.W."/>
            <person name="Aime M.C."/>
        </authorList>
    </citation>
    <scope>NUCLEOTIDE SEQUENCE [LARGE SCALE GENOMIC DNA]</scope>
    <source>
        <strain evidence="11 12">MCA 3882</strain>
    </source>
</reference>
<dbReference type="Pfam" id="PF01762">
    <property type="entry name" value="Galactosyl_T"/>
    <property type="match status" value="1"/>
</dbReference>
<dbReference type="Gene3D" id="3.90.550.50">
    <property type="match status" value="1"/>
</dbReference>
<evidence type="ECO:0000256" key="10">
    <source>
        <dbReference type="SAM" id="Phobius"/>
    </source>
</evidence>
<evidence type="ECO:0000256" key="8">
    <source>
        <dbReference type="ARBA" id="ARBA00023034"/>
    </source>
</evidence>
<comment type="subcellular location">
    <subcellularLocation>
        <location evidence="1">Golgi apparatus membrane</location>
        <topology evidence="1">Single-pass type II membrane protein</topology>
    </subcellularLocation>
</comment>
<keyword evidence="3" id="KW-0328">Glycosyltransferase</keyword>
<evidence type="ECO:0000256" key="5">
    <source>
        <dbReference type="ARBA" id="ARBA00022692"/>
    </source>
</evidence>
<evidence type="ECO:0000256" key="2">
    <source>
        <dbReference type="ARBA" id="ARBA00008661"/>
    </source>
</evidence>
<dbReference type="GO" id="GO:0051072">
    <property type="term" value="P:4,6-pyruvylated galactose residue biosynthetic process"/>
    <property type="evidence" value="ECO:0007669"/>
    <property type="project" value="TreeGrafter"/>
</dbReference>
<sequence length="644" mass="72627">MPNPLRAILSILTKSFRTCFGPIHPITIFIALLLIAGFVTTVTMTIMYILNPDKEPLPWRTYCQQQMPFPHQFADALAPVNVVVGVMTIDSKYERRNTIRSTYARHTLPVSKDGKPLANVQVKFILGRVRKAHAKRVALEMEAYNDIVVLDMDETQSARKTLSFFQWAAENATVPFLRPLGPAKDFKGDVADTFIPNTNAPGGLSNWAYDSSHDLHTPSSIGDSDGEKMRYQVAWRNVDYVVKADDDTFIVLSELERHLRVSPRRMTYWGYLVKNWFMGGEAYALSHDLVQWLANSPEASKTAKGKEDTRTPQWLALHPNRSSINWVSEHCWIYDHPKGNSPYSHGFLFPDHVEQIKLEARHGLSEQEIAYRGGERRAQSYSTVSKWHQKYSPPRNDLTVEEELEAMIEGGGRWEGAWVRNPDGSSSQSWTHRDDIVFTNDDLRLRPSSTNERGNAVLASDVGLELNSGLPIYGPVSVTNTTMEIPVEKQKAETKLGKRNFLDEISSWPRKLIGLHSSTDAKEKDDENPFMQSNARFLPRPTPKDEYGDWASLHARRYLNKPHGGTVIVHYLKKTEYWHETALILLGKAKLWDNGAGGLGKQWRMGGSPLVRSNGYITEGRSAPKRAFMPITPEAAAVADATVA</sequence>
<evidence type="ECO:0000313" key="11">
    <source>
        <dbReference type="EMBL" id="PWN38385.1"/>
    </source>
</evidence>
<keyword evidence="8" id="KW-0333">Golgi apparatus</keyword>
<evidence type="ECO:0000313" key="12">
    <source>
        <dbReference type="Proteomes" id="UP000245771"/>
    </source>
</evidence>
<gene>
    <name evidence="11" type="ORF">FA14DRAFT_118543</name>
</gene>
<evidence type="ECO:0000256" key="7">
    <source>
        <dbReference type="ARBA" id="ARBA00022989"/>
    </source>
</evidence>
<dbReference type="RefSeq" id="XP_025358687.1">
    <property type="nucleotide sequence ID" value="XM_025496302.1"/>
</dbReference>
<dbReference type="InParanoid" id="A0A316VSA4"/>
<proteinExistence type="inferred from homology"/>
<dbReference type="EMBL" id="KZ819602">
    <property type="protein sequence ID" value="PWN38385.1"/>
    <property type="molecule type" value="Genomic_DNA"/>
</dbReference>
<keyword evidence="7 10" id="KW-1133">Transmembrane helix</keyword>
<keyword evidence="12" id="KW-1185">Reference proteome</keyword>
<accession>A0A316VSA4</accession>
<dbReference type="STRING" id="1280837.A0A316VSA4"/>
<evidence type="ECO:0000256" key="9">
    <source>
        <dbReference type="ARBA" id="ARBA00023136"/>
    </source>
</evidence>
<dbReference type="Proteomes" id="UP000245771">
    <property type="component" value="Unassembled WGS sequence"/>
</dbReference>
<keyword evidence="9 10" id="KW-0472">Membrane</keyword>
<evidence type="ECO:0000256" key="4">
    <source>
        <dbReference type="ARBA" id="ARBA00022679"/>
    </source>
</evidence>
<evidence type="ECO:0000256" key="6">
    <source>
        <dbReference type="ARBA" id="ARBA00022968"/>
    </source>
</evidence>
<dbReference type="InterPro" id="IPR002659">
    <property type="entry name" value="Glyco_trans_31"/>
</dbReference>
<organism evidence="11 12">
    <name type="scientific">Meira miltonrushii</name>
    <dbReference type="NCBI Taxonomy" id="1280837"/>
    <lineage>
        <taxon>Eukaryota</taxon>
        <taxon>Fungi</taxon>
        <taxon>Dikarya</taxon>
        <taxon>Basidiomycota</taxon>
        <taxon>Ustilaginomycotina</taxon>
        <taxon>Exobasidiomycetes</taxon>
        <taxon>Exobasidiales</taxon>
        <taxon>Brachybasidiaceae</taxon>
        <taxon>Meira</taxon>
    </lineage>
</organism>
<evidence type="ECO:0008006" key="13">
    <source>
        <dbReference type="Google" id="ProtNLM"/>
    </source>
</evidence>
<evidence type="ECO:0000256" key="3">
    <source>
        <dbReference type="ARBA" id="ARBA00022676"/>
    </source>
</evidence>
<evidence type="ECO:0000256" key="1">
    <source>
        <dbReference type="ARBA" id="ARBA00004323"/>
    </source>
</evidence>
<dbReference type="OrthoDB" id="2139606at2759"/>
<dbReference type="PANTHER" id="PTHR11214">
    <property type="entry name" value="BETA-1,3-N-ACETYLGLUCOSAMINYLTRANSFERASE"/>
    <property type="match status" value="1"/>
</dbReference>
<dbReference type="GeneID" id="37018083"/>
<name>A0A316VSA4_9BASI</name>
<dbReference type="GO" id="GO:0000139">
    <property type="term" value="C:Golgi membrane"/>
    <property type="evidence" value="ECO:0007669"/>
    <property type="project" value="UniProtKB-SubCell"/>
</dbReference>
<dbReference type="AlphaFoldDB" id="A0A316VSA4"/>
<protein>
    <recommendedName>
        <fullName evidence="13">Glycosyltransferase family 31 protein</fullName>
    </recommendedName>
</protein>
<comment type="similarity">
    <text evidence="2">Belongs to the glycosyltransferase 31 family.</text>
</comment>
<keyword evidence="6" id="KW-0735">Signal-anchor</keyword>